<name>A0ABQ8MJ48_LABRO</name>
<dbReference type="PROSITE" id="PS51720">
    <property type="entry name" value="G_AIG1"/>
    <property type="match status" value="3"/>
</dbReference>
<dbReference type="InterPro" id="IPR006703">
    <property type="entry name" value="G_AIG1"/>
</dbReference>
<dbReference type="InterPro" id="IPR045058">
    <property type="entry name" value="GIMA/IAN/Toc"/>
</dbReference>
<reference evidence="5 6" key="1">
    <citation type="submission" date="2022-01" db="EMBL/GenBank/DDBJ databases">
        <title>A high-quality chromosome-level genome assembly of rohu carp, Labeo rohita.</title>
        <authorList>
            <person name="Arick M.A. II"/>
            <person name="Hsu C.-Y."/>
            <person name="Magbanua Z."/>
            <person name="Pechanova O."/>
            <person name="Grover C."/>
            <person name="Miller E."/>
            <person name="Thrash A."/>
            <person name="Ezzel L."/>
            <person name="Alam S."/>
            <person name="Benzie J."/>
            <person name="Hamilton M."/>
            <person name="Karsi A."/>
            <person name="Lawrence M.L."/>
            <person name="Peterson D.G."/>
        </authorList>
    </citation>
    <scope>NUCLEOTIDE SEQUENCE [LARGE SCALE GENOMIC DNA]</scope>
    <source>
        <strain evidence="6">BAU-BD-2019</strain>
        <tissue evidence="5">Blood</tissue>
    </source>
</reference>
<feature type="domain" description="AIG1-type G" evidence="4">
    <location>
        <begin position="199"/>
        <end position="397"/>
    </location>
</feature>
<dbReference type="EMBL" id="JACTAM010000007">
    <property type="protein sequence ID" value="KAI2662897.1"/>
    <property type="molecule type" value="Genomic_DNA"/>
</dbReference>
<keyword evidence="6" id="KW-1185">Reference proteome</keyword>
<feature type="domain" description="AIG1-type G" evidence="4">
    <location>
        <begin position="520"/>
        <end position="718"/>
    </location>
</feature>
<dbReference type="SUPFAM" id="SSF52540">
    <property type="entry name" value="P-loop containing nucleoside triphosphate hydrolases"/>
    <property type="match status" value="3"/>
</dbReference>
<evidence type="ECO:0000256" key="3">
    <source>
        <dbReference type="ARBA" id="ARBA00023134"/>
    </source>
</evidence>
<sequence length="860" mass="99021">MEGHIHGRKIILVDTPGWWKWFQLCDYPERLKAELIKSTTFCPPGPHVFLLVIEVEFSFSEKHRKVAEDHMELFAGDIWNHTIIVFTKLKHLDDKTIEQYVEREGENLNKLTQKCGNRYVGFDSDLDIEGSHVKELFGQIEKLVAENNGRCFEADATRLMDMKIKMKNVEEKAAVRELKVLKKRRKLEEIKNADAKHSSTPLNIVLLGWVLSGKTLSASVILGAETSFDRTVKCVRTCGVVNGRQITVVDTPSWWKFLPHQLNADSVKTEILKAMASSPHAVLLVIPADTSFLEEQMEVILENVRPLGENVWRQTIVLFTFGESLGNKSIEYHIESEGDALVRLVEMCGNRYHVFESMKDDRTQVNQLMEKIDEMMVENALLNSSEEHQGKKRTFQESETLSEWLRVEDVKKLLNEEWDRSDSVMKEMLKTMSPHRVGRREGSITLPPTFSGEEINPALLVNKHQLKDALEREWNRRDAFNSSRMQKQRDDYKLPFRELKVLKKRRKLEEIKNADAKQSSTPLNIVLLGWVLSGKTLSASVILGAETSFDRTVKCVRTCGVVNGRQVTVVDTPSWWKFLPHQLNADSVKTEILKAMASSPHAVLLVIPADTSFLEEQKEVILENMRPLGENVWRQTIVLFTFGGSLGNNSIENHIESEGEALVRLVEMCGNRYHVFESMKDDRTQVNQLMEKIDEMMVENALLNSSEEHQGKKRTFQESETLSEWLRVEDVKKLLNEEWDRSDSVMKEMLKTVSPDRVGRREGSITLPPNFIGEEINAGLFVNKHQLKDSIEREWNRWEAFNSSRMQKQLDDYTEMSSCADEEGIKMSLSRVERWQRHNFSDYGSVSSYDELDKPEEDSN</sequence>
<accession>A0ABQ8MJ48</accession>
<dbReference type="PANTHER" id="PTHR10903:SF107">
    <property type="entry name" value="GTPASE IMAP FAMILY MEMBER 4-LIKE-RELATED"/>
    <property type="match status" value="1"/>
</dbReference>
<evidence type="ECO:0000313" key="5">
    <source>
        <dbReference type="EMBL" id="KAI2662897.1"/>
    </source>
</evidence>
<evidence type="ECO:0000256" key="1">
    <source>
        <dbReference type="ARBA" id="ARBA00008535"/>
    </source>
</evidence>
<evidence type="ECO:0000313" key="6">
    <source>
        <dbReference type="Proteomes" id="UP000830375"/>
    </source>
</evidence>
<dbReference type="Gene3D" id="3.40.50.300">
    <property type="entry name" value="P-loop containing nucleotide triphosphate hydrolases"/>
    <property type="match status" value="3"/>
</dbReference>
<keyword evidence="2" id="KW-0547">Nucleotide-binding</keyword>
<keyword evidence="3" id="KW-0342">GTP-binding</keyword>
<comment type="caution">
    <text evidence="5">The sequence shown here is derived from an EMBL/GenBank/DDBJ whole genome shotgun (WGS) entry which is preliminary data.</text>
</comment>
<feature type="domain" description="AIG1-type G" evidence="4">
    <location>
        <begin position="1"/>
        <end position="161"/>
    </location>
</feature>
<gene>
    <name evidence="5" type="ORF">H4Q32_001871</name>
</gene>
<dbReference type="Proteomes" id="UP000830375">
    <property type="component" value="Unassembled WGS sequence"/>
</dbReference>
<dbReference type="InterPro" id="IPR027417">
    <property type="entry name" value="P-loop_NTPase"/>
</dbReference>
<evidence type="ECO:0000256" key="2">
    <source>
        <dbReference type="ARBA" id="ARBA00022741"/>
    </source>
</evidence>
<dbReference type="Pfam" id="PF04548">
    <property type="entry name" value="AIG1"/>
    <property type="match status" value="3"/>
</dbReference>
<evidence type="ECO:0000259" key="4">
    <source>
        <dbReference type="PROSITE" id="PS51720"/>
    </source>
</evidence>
<dbReference type="PANTHER" id="PTHR10903">
    <property type="entry name" value="GTPASE, IMAP FAMILY MEMBER-RELATED"/>
    <property type="match status" value="1"/>
</dbReference>
<comment type="similarity">
    <text evidence="1">Belongs to the TRAFAC class TrmE-Era-EngA-EngB-Septin-like GTPase superfamily. AIG1/Toc34/Toc159-like paraseptin GTPase family. IAN subfamily.</text>
</comment>
<proteinExistence type="inferred from homology"/>
<organism evidence="5 6">
    <name type="scientific">Labeo rohita</name>
    <name type="common">Indian major carp</name>
    <name type="synonym">Cyprinus rohita</name>
    <dbReference type="NCBI Taxonomy" id="84645"/>
    <lineage>
        <taxon>Eukaryota</taxon>
        <taxon>Metazoa</taxon>
        <taxon>Chordata</taxon>
        <taxon>Craniata</taxon>
        <taxon>Vertebrata</taxon>
        <taxon>Euteleostomi</taxon>
        <taxon>Actinopterygii</taxon>
        <taxon>Neopterygii</taxon>
        <taxon>Teleostei</taxon>
        <taxon>Ostariophysi</taxon>
        <taxon>Cypriniformes</taxon>
        <taxon>Cyprinidae</taxon>
        <taxon>Labeoninae</taxon>
        <taxon>Labeonini</taxon>
        <taxon>Labeo</taxon>
    </lineage>
</organism>
<protein>
    <submittedName>
        <fullName evidence="5">GTPase IMAP family member 8</fullName>
    </submittedName>
</protein>